<feature type="signal peptide" evidence="2">
    <location>
        <begin position="1"/>
        <end position="23"/>
    </location>
</feature>
<keyword evidence="1" id="KW-1133">Transmembrane helix</keyword>
<protein>
    <recommendedName>
        <fullName evidence="5">Neurogenic locus notch-like protein</fullName>
    </recommendedName>
</protein>
<gene>
    <name evidence="3" type="ORF">Acr_15g0014730</name>
</gene>
<feature type="transmembrane region" description="Helical" evidence="1">
    <location>
        <begin position="214"/>
        <end position="235"/>
    </location>
</feature>
<evidence type="ECO:0008006" key="5">
    <source>
        <dbReference type="Google" id="ProtNLM"/>
    </source>
</evidence>
<keyword evidence="2" id="KW-0732">Signal</keyword>
<dbReference type="AlphaFoldDB" id="A0A7J0FW02"/>
<organism evidence="3 4">
    <name type="scientific">Actinidia rufa</name>
    <dbReference type="NCBI Taxonomy" id="165716"/>
    <lineage>
        <taxon>Eukaryota</taxon>
        <taxon>Viridiplantae</taxon>
        <taxon>Streptophyta</taxon>
        <taxon>Embryophyta</taxon>
        <taxon>Tracheophyta</taxon>
        <taxon>Spermatophyta</taxon>
        <taxon>Magnoliopsida</taxon>
        <taxon>eudicotyledons</taxon>
        <taxon>Gunneridae</taxon>
        <taxon>Pentapetalae</taxon>
        <taxon>asterids</taxon>
        <taxon>Ericales</taxon>
        <taxon>Actinidiaceae</taxon>
        <taxon>Actinidia</taxon>
    </lineage>
</organism>
<keyword evidence="4" id="KW-1185">Reference proteome</keyword>
<dbReference type="OrthoDB" id="1914642at2759"/>
<dbReference type="EMBL" id="BJWL01000015">
    <property type="protein sequence ID" value="GFZ02865.1"/>
    <property type="molecule type" value="Genomic_DNA"/>
</dbReference>
<comment type="caution">
    <text evidence="3">The sequence shown here is derived from an EMBL/GenBank/DDBJ whole genome shotgun (WGS) entry which is preliminary data.</text>
</comment>
<name>A0A7J0FW02_9ERIC</name>
<reference evidence="3 4" key="1">
    <citation type="submission" date="2019-07" db="EMBL/GenBank/DDBJ databases">
        <title>De Novo Assembly of kiwifruit Actinidia rufa.</title>
        <authorList>
            <person name="Sugita-Konishi S."/>
            <person name="Sato K."/>
            <person name="Mori E."/>
            <person name="Abe Y."/>
            <person name="Kisaki G."/>
            <person name="Hamano K."/>
            <person name="Suezawa K."/>
            <person name="Otani M."/>
            <person name="Fukuda T."/>
            <person name="Manabe T."/>
            <person name="Gomi K."/>
            <person name="Tabuchi M."/>
            <person name="Akimitsu K."/>
            <person name="Kataoka I."/>
        </authorList>
    </citation>
    <scope>NUCLEOTIDE SEQUENCE [LARGE SCALE GENOMIC DNA]</scope>
    <source>
        <strain evidence="4">cv. Fuchu</strain>
    </source>
</reference>
<dbReference type="Proteomes" id="UP000585474">
    <property type="component" value="Unassembled WGS sequence"/>
</dbReference>
<keyword evidence="1" id="KW-0812">Transmembrane</keyword>
<evidence type="ECO:0000256" key="2">
    <source>
        <dbReference type="SAM" id="SignalP"/>
    </source>
</evidence>
<accession>A0A7J0FW02</accession>
<dbReference type="PANTHER" id="PTHR33881">
    <property type="entry name" value="NEUROGENIC LOCUS NOTCH-LIKE PROTEIN"/>
    <property type="match status" value="1"/>
</dbReference>
<evidence type="ECO:0000313" key="4">
    <source>
        <dbReference type="Proteomes" id="UP000585474"/>
    </source>
</evidence>
<proteinExistence type="predicted"/>
<feature type="chain" id="PRO_5029474650" description="Neurogenic locus notch-like protein" evidence="2">
    <location>
        <begin position="24"/>
        <end position="274"/>
    </location>
</feature>
<keyword evidence="1" id="KW-0472">Membrane</keyword>
<evidence type="ECO:0000313" key="3">
    <source>
        <dbReference type="EMBL" id="GFZ02865.1"/>
    </source>
</evidence>
<sequence length="274" mass="29418">MASSNFMNSLAILLVLLPMITKGDDNNLTPFYENMCNEVQCGRGSCKVAVGSPFNFKCECDSGWKRTRLDNESSLEFLPCIVPNCNHQPLSIFLLCLLVGAASGSVEYSCMPAAPPTPAIPYNLSFFDPCYWIYCGEGTCTKNLTYTHTCQCNNGYYNLLNVSTFPCYSDCAIGSDCEKLGITTSKSTSPTPSSSRVFSGGGGGEAAAAALVEVVVAAAVVTVVAMVVVEAVVAVKGWMRGMWRRNLNSAGKVPLDSYLLDVHCHGSVEVEMNE</sequence>
<dbReference type="PANTHER" id="PTHR33881:SF10">
    <property type="entry name" value="SLIT HOMOLOG 2 PROTEIN-LIKE"/>
    <property type="match status" value="1"/>
</dbReference>
<evidence type="ECO:0000256" key="1">
    <source>
        <dbReference type="SAM" id="Phobius"/>
    </source>
</evidence>